<evidence type="ECO:0000259" key="3">
    <source>
        <dbReference type="Pfam" id="PF00754"/>
    </source>
</evidence>
<protein>
    <recommendedName>
        <fullName evidence="3">F5/8 type C domain-containing protein</fullName>
    </recommendedName>
</protein>
<dbReference type="PANTHER" id="PTHR43037:SF1">
    <property type="entry name" value="BLL1128 PROTEIN"/>
    <property type="match status" value="1"/>
</dbReference>
<organism evidence="4 5">
    <name type="scientific">Oceanobacillus sojae</name>
    <dbReference type="NCBI Taxonomy" id="582851"/>
    <lineage>
        <taxon>Bacteria</taxon>
        <taxon>Bacillati</taxon>
        <taxon>Bacillota</taxon>
        <taxon>Bacilli</taxon>
        <taxon>Bacillales</taxon>
        <taxon>Bacillaceae</taxon>
        <taxon>Oceanobacillus</taxon>
    </lineage>
</organism>
<dbReference type="Proteomes" id="UP000321558">
    <property type="component" value="Unassembled WGS sequence"/>
</dbReference>
<keyword evidence="2" id="KW-1133">Transmembrane helix</keyword>
<dbReference type="RefSeq" id="WP_147211867.1">
    <property type="nucleotide sequence ID" value="NZ_BJYM01000017.1"/>
</dbReference>
<dbReference type="InterPro" id="IPR029058">
    <property type="entry name" value="AB_hydrolase_fold"/>
</dbReference>
<dbReference type="EMBL" id="BJYM01000017">
    <property type="protein sequence ID" value="GEN88975.1"/>
    <property type="molecule type" value="Genomic_DNA"/>
</dbReference>
<proteinExistence type="predicted"/>
<dbReference type="Gene3D" id="2.60.120.260">
    <property type="entry name" value="Galactose-binding domain-like"/>
    <property type="match status" value="1"/>
</dbReference>
<dbReference type="SUPFAM" id="SSF53474">
    <property type="entry name" value="alpha/beta-Hydrolases"/>
    <property type="match status" value="1"/>
</dbReference>
<dbReference type="OrthoDB" id="9795555at2"/>
<feature type="transmembrane region" description="Helical" evidence="2">
    <location>
        <begin position="7"/>
        <end position="26"/>
    </location>
</feature>
<feature type="domain" description="F5/8 type C" evidence="3">
    <location>
        <begin position="198"/>
        <end position="294"/>
    </location>
</feature>
<evidence type="ECO:0000256" key="2">
    <source>
        <dbReference type="SAM" id="Phobius"/>
    </source>
</evidence>
<name>A0A511ZNF8_9BACI</name>
<evidence type="ECO:0000256" key="1">
    <source>
        <dbReference type="ARBA" id="ARBA00022729"/>
    </source>
</evidence>
<keyword evidence="1" id="KW-0732">Signal</keyword>
<evidence type="ECO:0000313" key="4">
    <source>
        <dbReference type="EMBL" id="GEN88975.1"/>
    </source>
</evidence>
<dbReference type="PANTHER" id="PTHR43037">
    <property type="entry name" value="UNNAMED PRODUCT-RELATED"/>
    <property type="match status" value="1"/>
</dbReference>
<sequence>MKNISNYKIIMPVLVILVALIVVLITNNQNDETIDSDSEISTVNLQDAPAFDEQKIDDISYLLSLPDTVDEELVPLIIISSNNQQQVLNALADSSIQTEKKAVLINISTSISKDDLKTVVDEIRSTYSIEDSKVFGINMGDSSAITDLEADFKKLFTNVITISPDNIETEKIIAEVDNLLEQSRGIIYNSTVKHQHVSTNSNTPVVDALDESPDTVWVPEENGEKEVIIAFDNEIVVSRWQVEANQPITSMTLQTSLDGEKWTDIDVIQSNNHNRVDRILPATNAQYVRFTTDEDDIEIAELEIYAEYAVAASFSFEEYTNAAGNTMPYRLFVPDNIDQLTDIPVILSLHGSGQRGTDNNQHLGITKGEGTILWTLPEIQKEHPALVVAPQISPDQLWRDEEVMNSIEHILESLKKTYPDIDTNRIYATGVSIGAEGIYNLAIKNPDLYAALLPVAGGPNNPVGDAPPVEETVIPNISKYADIPAWLMQSYDDSVRAHTLTNELVNAYRELGYNPKYTVYLPGETEKVATSTHSSWIYAYQDERIIDWLFSQYKTDRVVPENKAYQPVEEYSEEEITQLETDRRHYIDLDEFTELVE</sequence>
<reference evidence="4 5" key="1">
    <citation type="submission" date="2019-07" db="EMBL/GenBank/DDBJ databases">
        <title>Whole genome shotgun sequence of Oceanobacillus sojae NBRC 105379.</title>
        <authorList>
            <person name="Hosoyama A."/>
            <person name="Uohara A."/>
            <person name="Ohji S."/>
            <person name="Ichikawa N."/>
        </authorList>
    </citation>
    <scope>NUCLEOTIDE SEQUENCE [LARGE SCALE GENOMIC DNA]</scope>
    <source>
        <strain evidence="4 5">NBRC 105379</strain>
    </source>
</reference>
<dbReference type="InterPro" id="IPR008979">
    <property type="entry name" value="Galactose-bd-like_sf"/>
</dbReference>
<dbReference type="SUPFAM" id="SSF49785">
    <property type="entry name" value="Galactose-binding domain-like"/>
    <property type="match status" value="1"/>
</dbReference>
<dbReference type="InterPro" id="IPR000421">
    <property type="entry name" value="FA58C"/>
</dbReference>
<keyword evidence="5" id="KW-1185">Reference proteome</keyword>
<dbReference type="InterPro" id="IPR050955">
    <property type="entry name" value="Plant_Biomass_Hydrol_Est"/>
</dbReference>
<keyword evidence="2" id="KW-0472">Membrane</keyword>
<dbReference type="Gene3D" id="3.40.50.1820">
    <property type="entry name" value="alpha/beta hydrolase"/>
    <property type="match status" value="1"/>
</dbReference>
<accession>A0A511ZNF8</accession>
<gene>
    <name evidence="4" type="ORF">OSO01_37140</name>
</gene>
<dbReference type="AlphaFoldDB" id="A0A511ZNF8"/>
<keyword evidence="2" id="KW-0812">Transmembrane</keyword>
<evidence type="ECO:0000313" key="5">
    <source>
        <dbReference type="Proteomes" id="UP000321558"/>
    </source>
</evidence>
<comment type="caution">
    <text evidence="4">The sequence shown here is derived from an EMBL/GenBank/DDBJ whole genome shotgun (WGS) entry which is preliminary data.</text>
</comment>
<dbReference type="Pfam" id="PF00754">
    <property type="entry name" value="F5_F8_type_C"/>
    <property type="match status" value="1"/>
</dbReference>